<sequence length="121" mass="12556">MASTYSDAHRNACANAICALGNRIGLYVGSTRVGTVYADTTWAAAVKVTESSVDKAQSTGSTVTITVPAGTVANGTVINKFGVHNGSTLLRTEDLPLSLTVNDGGQAFSVDITPIFKYRGE</sequence>
<protein>
    <submittedName>
        <fullName evidence="1">Uncharacterized protein</fullName>
    </submittedName>
</protein>
<proteinExistence type="predicted"/>
<evidence type="ECO:0000313" key="1">
    <source>
        <dbReference type="EMBL" id="AXH70427.1"/>
    </source>
</evidence>
<evidence type="ECO:0000313" key="2">
    <source>
        <dbReference type="Proteomes" id="UP000257597"/>
    </source>
</evidence>
<organism evidence="1 2">
    <name type="scientific">Gordonia phage Daredevil</name>
    <dbReference type="NCBI Taxonomy" id="2283286"/>
    <lineage>
        <taxon>Viruses</taxon>
        <taxon>Duplodnaviria</taxon>
        <taxon>Heunggongvirae</taxon>
        <taxon>Uroviricota</taxon>
        <taxon>Caudoviricetes</taxon>
        <taxon>Daredevilvirus</taxon>
        <taxon>Daredevilvirus daredevil</taxon>
    </lineage>
</organism>
<dbReference type="RefSeq" id="YP_009807153.1">
    <property type="nucleotide sequence ID" value="NC_048021.1"/>
</dbReference>
<reference evidence="2" key="1">
    <citation type="submission" date="2018-07" db="EMBL/GenBank/DDBJ databases">
        <authorList>
            <person name="Quirk P.G."/>
            <person name="Krulwich T.A."/>
        </authorList>
    </citation>
    <scope>NUCLEOTIDE SEQUENCE [LARGE SCALE GENOMIC DNA]</scope>
</reference>
<gene>
    <name evidence="1" type="primary">39</name>
    <name evidence="1" type="ORF">SEA_DAREDEVIL_39</name>
</gene>
<keyword evidence="2" id="KW-1185">Reference proteome</keyword>
<accession>A0A345MIP6</accession>
<dbReference type="Proteomes" id="UP000257597">
    <property type="component" value="Segment"/>
</dbReference>
<dbReference type="EMBL" id="MH590603">
    <property type="protein sequence ID" value="AXH70427.1"/>
    <property type="molecule type" value="Genomic_DNA"/>
</dbReference>
<dbReference type="KEGG" id="vg:54998030"/>
<name>A0A345MIP6_9CAUD</name>
<dbReference type="GeneID" id="54998030"/>